<name>A0AA88D3Q9_FICCA</name>
<evidence type="ECO:0000313" key="2">
    <source>
        <dbReference type="EMBL" id="GMN44933.1"/>
    </source>
</evidence>
<organism evidence="2 3">
    <name type="scientific">Ficus carica</name>
    <name type="common">Common fig</name>
    <dbReference type="NCBI Taxonomy" id="3494"/>
    <lineage>
        <taxon>Eukaryota</taxon>
        <taxon>Viridiplantae</taxon>
        <taxon>Streptophyta</taxon>
        <taxon>Embryophyta</taxon>
        <taxon>Tracheophyta</taxon>
        <taxon>Spermatophyta</taxon>
        <taxon>Magnoliopsida</taxon>
        <taxon>eudicotyledons</taxon>
        <taxon>Gunneridae</taxon>
        <taxon>Pentapetalae</taxon>
        <taxon>rosids</taxon>
        <taxon>fabids</taxon>
        <taxon>Rosales</taxon>
        <taxon>Moraceae</taxon>
        <taxon>Ficeae</taxon>
        <taxon>Ficus</taxon>
    </lineage>
</organism>
<gene>
    <name evidence="2" type="ORF">TIFTF001_014133</name>
</gene>
<proteinExistence type="predicted"/>
<sequence>MSSRWGLDEVGSRIWGLEKKVVGSGGRRGSLRKKGTPAMAAQRPGGLNKERLTHRWARSGAGRRREA</sequence>
<dbReference type="AlphaFoldDB" id="A0AA88D3Q9"/>
<dbReference type="EMBL" id="BTGU01000019">
    <property type="protein sequence ID" value="GMN44933.1"/>
    <property type="molecule type" value="Genomic_DNA"/>
</dbReference>
<evidence type="ECO:0000313" key="3">
    <source>
        <dbReference type="Proteomes" id="UP001187192"/>
    </source>
</evidence>
<evidence type="ECO:0000256" key="1">
    <source>
        <dbReference type="SAM" id="MobiDB-lite"/>
    </source>
</evidence>
<keyword evidence="3" id="KW-1185">Reference proteome</keyword>
<feature type="region of interest" description="Disordered" evidence="1">
    <location>
        <begin position="23"/>
        <end position="67"/>
    </location>
</feature>
<dbReference type="Proteomes" id="UP001187192">
    <property type="component" value="Unassembled WGS sequence"/>
</dbReference>
<reference evidence="2" key="1">
    <citation type="submission" date="2023-07" db="EMBL/GenBank/DDBJ databases">
        <title>draft genome sequence of fig (Ficus carica).</title>
        <authorList>
            <person name="Takahashi T."/>
            <person name="Nishimura K."/>
        </authorList>
    </citation>
    <scope>NUCLEOTIDE SEQUENCE</scope>
</reference>
<protein>
    <submittedName>
        <fullName evidence="2">Uncharacterized protein</fullName>
    </submittedName>
</protein>
<comment type="caution">
    <text evidence="2">The sequence shown here is derived from an EMBL/GenBank/DDBJ whole genome shotgun (WGS) entry which is preliminary data.</text>
</comment>
<accession>A0AA88D3Q9</accession>